<reference evidence="5 6" key="1">
    <citation type="journal article" date="2013" name="Plant Cell">
        <title>The transition from a phytopathogenic smut ancestor to an anamorphic biocontrol agent deciphered by comparative whole-genome analysis.</title>
        <authorList>
            <person name="Lefebvre F."/>
            <person name="Joly D.L."/>
            <person name="Labbe C."/>
            <person name="Teichmann B."/>
            <person name="Linning R."/>
            <person name="Belzile F."/>
            <person name="Bakkeren G."/>
            <person name="Belanger R.R."/>
        </authorList>
    </citation>
    <scope>NUCLEOTIDE SEQUENCE [LARGE SCALE GENOMIC DNA]</scope>
    <source>
        <strain evidence="5 6">PF-1</strain>
    </source>
</reference>
<gene>
    <name evidence="5" type="ORF">PFL1_05790</name>
</gene>
<organism evidence="5 6">
    <name type="scientific">Pseudozyma flocculosa PF-1</name>
    <dbReference type="NCBI Taxonomy" id="1277687"/>
    <lineage>
        <taxon>Eukaryota</taxon>
        <taxon>Fungi</taxon>
        <taxon>Dikarya</taxon>
        <taxon>Basidiomycota</taxon>
        <taxon>Ustilaginomycotina</taxon>
        <taxon>Ustilaginomycetes</taxon>
        <taxon>Ustilaginales</taxon>
        <taxon>Ustilaginaceae</taxon>
        <taxon>Pseudozyma</taxon>
    </lineage>
</organism>
<feature type="compositionally biased region" description="Polar residues" evidence="3">
    <location>
        <begin position="31"/>
        <end position="41"/>
    </location>
</feature>
<feature type="region of interest" description="Disordered" evidence="3">
    <location>
        <begin position="82"/>
        <end position="104"/>
    </location>
</feature>
<dbReference type="PROSITE" id="PS00018">
    <property type="entry name" value="EF_HAND_1"/>
    <property type="match status" value="1"/>
</dbReference>
<evidence type="ECO:0000256" key="2">
    <source>
        <dbReference type="ARBA" id="ARBA00022837"/>
    </source>
</evidence>
<dbReference type="GeneID" id="19319875"/>
<dbReference type="RefSeq" id="XP_007881515.1">
    <property type="nucleotide sequence ID" value="XM_007883324.1"/>
</dbReference>
<evidence type="ECO:0000313" key="5">
    <source>
        <dbReference type="EMBL" id="EPQ26812.1"/>
    </source>
</evidence>
<name>A0A061H278_9BASI</name>
<dbReference type="AlphaFoldDB" id="A0A061H278"/>
<dbReference type="PANTHER" id="PTHR23049">
    <property type="entry name" value="MYOSIN REGULATORY LIGHT CHAIN 2"/>
    <property type="match status" value="1"/>
</dbReference>
<feature type="domain" description="EF-hand" evidence="4">
    <location>
        <begin position="125"/>
        <end position="160"/>
    </location>
</feature>
<dbReference type="PROSITE" id="PS50222">
    <property type="entry name" value="EF_HAND_2"/>
    <property type="match status" value="2"/>
</dbReference>
<dbReference type="GO" id="GO:0005509">
    <property type="term" value="F:calcium ion binding"/>
    <property type="evidence" value="ECO:0007669"/>
    <property type="project" value="InterPro"/>
</dbReference>
<dbReference type="InterPro" id="IPR018247">
    <property type="entry name" value="EF_Hand_1_Ca_BS"/>
</dbReference>
<dbReference type="InterPro" id="IPR011992">
    <property type="entry name" value="EF-hand-dom_pair"/>
</dbReference>
<evidence type="ECO:0000256" key="1">
    <source>
        <dbReference type="ARBA" id="ARBA00022737"/>
    </source>
</evidence>
<evidence type="ECO:0000256" key="3">
    <source>
        <dbReference type="SAM" id="MobiDB-lite"/>
    </source>
</evidence>
<dbReference type="KEGG" id="pfp:PFL1_05790"/>
<dbReference type="InterPro" id="IPR050403">
    <property type="entry name" value="Myosin_RLC"/>
</dbReference>
<accession>A0A061H278</accession>
<dbReference type="Gene3D" id="1.10.238.10">
    <property type="entry name" value="EF-hand"/>
    <property type="match status" value="2"/>
</dbReference>
<dbReference type="OrthoDB" id="429467at2759"/>
<dbReference type="FunFam" id="1.10.238.10:FF:000001">
    <property type="entry name" value="Calmodulin 1"/>
    <property type="match status" value="1"/>
</dbReference>
<dbReference type="HOGENOM" id="CLU_061288_9_2_1"/>
<dbReference type="SMART" id="SM00054">
    <property type="entry name" value="EFh"/>
    <property type="match status" value="2"/>
</dbReference>
<keyword evidence="1" id="KW-0677">Repeat</keyword>
<dbReference type="SUPFAM" id="SSF47473">
    <property type="entry name" value="EF-hand"/>
    <property type="match status" value="1"/>
</dbReference>
<dbReference type="Proteomes" id="UP000053664">
    <property type="component" value="Unassembled WGS sequence"/>
</dbReference>
<dbReference type="eggNOG" id="KOG0031">
    <property type="taxonomic scope" value="Eukaryota"/>
</dbReference>
<dbReference type="InterPro" id="IPR002048">
    <property type="entry name" value="EF_hand_dom"/>
</dbReference>
<feature type="compositionally biased region" description="Low complexity" evidence="3">
    <location>
        <begin position="92"/>
        <end position="104"/>
    </location>
</feature>
<feature type="domain" description="EF-hand" evidence="4">
    <location>
        <begin position="46"/>
        <end position="81"/>
    </location>
</feature>
<dbReference type="EMBL" id="KE361643">
    <property type="protein sequence ID" value="EPQ26812.1"/>
    <property type="molecule type" value="Genomic_DNA"/>
</dbReference>
<keyword evidence="2" id="KW-0106">Calcium</keyword>
<dbReference type="Pfam" id="PF13405">
    <property type="entry name" value="EF-hand_6"/>
    <property type="match status" value="1"/>
</dbReference>
<sequence>MSGPSTLLNPAARSNAVSQLRATSALKGNHPRQSSSSGVYNTFSPKQIQGFKEAFNMIDQDGDGLISRADLAGMLQNLGQEPKPSTLDAHFASAGSSSSSSGSASATINFTQFLTMFGEHLAELDEASTLVDAFECFDERDQGVIDAGEIRYWLSEVGDRMTEQEIDRLLSGPFTDRSGKNFDYKAFVEAIKMSEPAELE</sequence>
<feature type="region of interest" description="Disordered" evidence="3">
    <location>
        <begin position="1"/>
        <end position="41"/>
    </location>
</feature>
<evidence type="ECO:0000259" key="4">
    <source>
        <dbReference type="PROSITE" id="PS50222"/>
    </source>
</evidence>
<protein>
    <recommendedName>
        <fullName evidence="4">EF-hand domain-containing protein</fullName>
    </recommendedName>
</protein>
<evidence type="ECO:0000313" key="6">
    <source>
        <dbReference type="Proteomes" id="UP000053664"/>
    </source>
</evidence>
<proteinExistence type="predicted"/>